<protein>
    <submittedName>
        <fullName evidence="8">DMT family transporter</fullName>
    </submittedName>
</protein>
<dbReference type="Proteomes" id="UP001149719">
    <property type="component" value="Unassembled WGS sequence"/>
</dbReference>
<keyword evidence="2" id="KW-1003">Cell membrane</keyword>
<reference evidence="8" key="1">
    <citation type="submission" date="2022-12" db="EMBL/GenBank/DDBJ databases">
        <title>Marinomonas 15G1-11 sp. nov, isolated from marine algae.</title>
        <authorList>
            <person name="Butt M."/>
            <person name="Choi D.G."/>
            <person name="Kim J.M."/>
            <person name="Lee J.K."/>
            <person name="Baek J.H."/>
            <person name="Jeon C.O."/>
        </authorList>
    </citation>
    <scope>NUCLEOTIDE SEQUENCE</scope>
    <source>
        <strain evidence="8">15G1-11</strain>
    </source>
</reference>
<dbReference type="RefSeq" id="WP_269126906.1">
    <property type="nucleotide sequence ID" value="NZ_JAPUBN010000019.1"/>
</dbReference>
<organism evidence="8 9">
    <name type="scientific">Marinomonas phaeophyticola</name>
    <dbReference type="NCBI Taxonomy" id="3004091"/>
    <lineage>
        <taxon>Bacteria</taxon>
        <taxon>Pseudomonadati</taxon>
        <taxon>Pseudomonadota</taxon>
        <taxon>Gammaproteobacteria</taxon>
        <taxon>Oceanospirillales</taxon>
        <taxon>Oceanospirillaceae</taxon>
        <taxon>Marinomonas</taxon>
    </lineage>
</organism>
<dbReference type="InterPro" id="IPR037185">
    <property type="entry name" value="EmrE-like"/>
</dbReference>
<dbReference type="SUPFAM" id="SSF103481">
    <property type="entry name" value="Multidrug resistance efflux transporter EmrE"/>
    <property type="match status" value="1"/>
</dbReference>
<evidence type="ECO:0000256" key="5">
    <source>
        <dbReference type="ARBA" id="ARBA00023136"/>
    </source>
</evidence>
<dbReference type="EMBL" id="JAPUBN010000019">
    <property type="protein sequence ID" value="MCZ2722899.1"/>
    <property type="molecule type" value="Genomic_DNA"/>
</dbReference>
<keyword evidence="5 6" id="KW-0472">Membrane</keyword>
<dbReference type="PANTHER" id="PTHR42920">
    <property type="entry name" value="OS03G0707200 PROTEIN-RELATED"/>
    <property type="match status" value="1"/>
</dbReference>
<name>A0ABT4JX54_9GAMM</name>
<proteinExistence type="predicted"/>
<feature type="domain" description="EamA" evidence="7">
    <location>
        <begin position="50"/>
        <end position="181"/>
    </location>
</feature>
<dbReference type="InterPro" id="IPR000620">
    <property type="entry name" value="EamA_dom"/>
</dbReference>
<accession>A0ABT4JX54</accession>
<evidence type="ECO:0000256" key="2">
    <source>
        <dbReference type="ARBA" id="ARBA00022475"/>
    </source>
</evidence>
<evidence type="ECO:0000256" key="6">
    <source>
        <dbReference type="SAM" id="Phobius"/>
    </source>
</evidence>
<evidence type="ECO:0000256" key="1">
    <source>
        <dbReference type="ARBA" id="ARBA00004651"/>
    </source>
</evidence>
<feature type="transmembrane region" description="Helical" evidence="6">
    <location>
        <begin position="23"/>
        <end position="42"/>
    </location>
</feature>
<feature type="transmembrane region" description="Helical" evidence="6">
    <location>
        <begin position="74"/>
        <end position="97"/>
    </location>
</feature>
<comment type="caution">
    <text evidence="8">The sequence shown here is derived from an EMBL/GenBank/DDBJ whole genome shotgun (WGS) entry which is preliminary data.</text>
</comment>
<feature type="transmembrane region" description="Helical" evidence="6">
    <location>
        <begin position="48"/>
        <end position="67"/>
    </location>
</feature>
<evidence type="ECO:0000313" key="9">
    <source>
        <dbReference type="Proteomes" id="UP001149719"/>
    </source>
</evidence>
<sequence length="192" mass="21276">MSLGAILTPIMAKFLFGASPSNSVWYASLVAIIGLGFLSLANGLDFELSHLFFLGSAFCVALQMNLLSRFSLNIHVLVLTSIQLIVTGVVLLLVSFIFETMPESISNEAIKWLLLSIVIATSLRFFLQTYGLSLTPVSHAAILLNLEPVWTAILATFWFSEVMKANQIIGCSLIFLAMLVSRWHQFKEFIKK</sequence>
<evidence type="ECO:0000259" key="7">
    <source>
        <dbReference type="Pfam" id="PF00892"/>
    </source>
</evidence>
<dbReference type="PANTHER" id="PTHR42920:SF5">
    <property type="entry name" value="EAMA DOMAIN-CONTAINING PROTEIN"/>
    <property type="match status" value="1"/>
</dbReference>
<feature type="transmembrane region" description="Helical" evidence="6">
    <location>
        <begin position="139"/>
        <end position="159"/>
    </location>
</feature>
<keyword evidence="3 6" id="KW-0812">Transmembrane</keyword>
<evidence type="ECO:0000256" key="3">
    <source>
        <dbReference type="ARBA" id="ARBA00022692"/>
    </source>
</evidence>
<dbReference type="InterPro" id="IPR051258">
    <property type="entry name" value="Diverse_Substrate_Transporter"/>
</dbReference>
<evidence type="ECO:0000256" key="4">
    <source>
        <dbReference type="ARBA" id="ARBA00022989"/>
    </source>
</evidence>
<evidence type="ECO:0000313" key="8">
    <source>
        <dbReference type="EMBL" id="MCZ2722899.1"/>
    </source>
</evidence>
<comment type="subcellular location">
    <subcellularLocation>
        <location evidence="1">Cell membrane</location>
        <topology evidence="1">Multi-pass membrane protein</topology>
    </subcellularLocation>
</comment>
<keyword evidence="4 6" id="KW-1133">Transmembrane helix</keyword>
<keyword evidence="9" id="KW-1185">Reference proteome</keyword>
<dbReference type="Pfam" id="PF00892">
    <property type="entry name" value="EamA"/>
    <property type="match status" value="1"/>
</dbReference>
<gene>
    <name evidence="8" type="ORF">O1D97_15095</name>
</gene>
<feature type="transmembrane region" description="Helical" evidence="6">
    <location>
        <begin position="109"/>
        <end position="127"/>
    </location>
</feature>